<dbReference type="EMBL" id="JAMDMX010000067">
    <property type="protein sequence ID" value="MCY9695295.1"/>
    <property type="molecule type" value="Genomic_DNA"/>
</dbReference>
<dbReference type="Pfam" id="PF01263">
    <property type="entry name" value="Aldose_epim"/>
    <property type="match status" value="1"/>
</dbReference>
<reference evidence="1 2" key="1">
    <citation type="submission" date="2022-05" db="EMBL/GenBank/DDBJ databases">
        <title>Genome Sequencing of Bee-Associated Microbes.</title>
        <authorList>
            <person name="Dunlap C."/>
        </authorList>
    </citation>
    <scope>NUCLEOTIDE SEQUENCE [LARGE SCALE GENOMIC DNA]</scope>
    <source>
        <strain evidence="1 2">NRRL B-14421</strain>
    </source>
</reference>
<organism evidence="1 2">
    <name type="scientific">Paenibacillus alginolyticus</name>
    <dbReference type="NCBI Taxonomy" id="59839"/>
    <lineage>
        <taxon>Bacteria</taxon>
        <taxon>Bacillati</taxon>
        <taxon>Bacillota</taxon>
        <taxon>Bacilli</taxon>
        <taxon>Bacillales</taxon>
        <taxon>Paenibacillaceae</taxon>
        <taxon>Paenibacillus</taxon>
    </lineage>
</organism>
<name>A0ABT4GGH3_9BACL</name>
<comment type="caution">
    <text evidence="1">The sequence shown here is derived from an EMBL/GenBank/DDBJ whole genome shotgun (WGS) entry which is preliminary data.</text>
</comment>
<dbReference type="InterPro" id="IPR011013">
    <property type="entry name" value="Gal_mutarotase_sf_dom"/>
</dbReference>
<dbReference type="InterPro" id="IPR014718">
    <property type="entry name" value="GH-type_carb-bd"/>
</dbReference>
<keyword evidence="2" id="KW-1185">Reference proteome</keyword>
<sequence length="324" mass="36666">MQQYEVTQLDTPGGRVIRLLDYSMKAEVDIIPAVGNNLIRYSLAGHDIIAGPPELISLSEHSSEFGVPILFPPSRIRNGRFTFAGKSYQMPLHEGGHHLHGEIRYLPWKVTEWGVNEQLGAFVTSEIAYEEHPKLLSYYPHPLRFRFTYSLLEGQLHLHGEITNEGSESAPFGLGFHPYFAFKQEDAASLRIVVPAAERYEVEPEGFVLGLPKATAICEHLSMGMQLDDLPADADHMMLKLKQGETTCSLLFPEKGLKLNYEFDPKFQFMIVFKPTWMDAVSLEPYTSITDAFNTDLPLEFTGANELRSGEKFTFYWKMGLDLV</sequence>
<dbReference type="Proteomes" id="UP001527099">
    <property type="component" value="Unassembled WGS sequence"/>
</dbReference>
<dbReference type="SUPFAM" id="SSF74650">
    <property type="entry name" value="Galactose mutarotase-like"/>
    <property type="match status" value="1"/>
</dbReference>
<evidence type="ECO:0000313" key="2">
    <source>
        <dbReference type="Proteomes" id="UP001527099"/>
    </source>
</evidence>
<dbReference type="Gene3D" id="2.70.98.10">
    <property type="match status" value="1"/>
</dbReference>
<dbReference type="CDD" id="cd01081">
    <property type="entry name" value="Aldose_epim"/>
    <property type="match status" value="1"/>
</dbReference>
<gene>
    <name evidence="1" type="ORF">M5X19_20665</name>
</gene>
<dbReference type="RefSeq" id="WP_268616686.1">
    <property type="nucleotide sequence ID" value="NZ_JAMDMX010000067.1"/>
</dbReference>
<dbReference type="InterPro" id="IPR008183">
    <property type="entry name" value="Aldose_1/G6P_1-epimerase"/>
</dbReference>
<protein>
    <submittedName>
        <fullName evidence="1">Aldose 1-epimerase</fullName>
    </submittedName>
</protein>
<evidence type="ECO:0000313" key="1">
    <source>
        <dbReference type="EMBL" id="MCY9695295.1"/>
    </source>
</evidence>
<accession>A0ABT4GGH3</accession>
<proteinExistence type="predicted"/>